<dbReference type="SUPFAM" id="SSF47095">
    <property type="entry name" value="HMG-box"/>
    <property type="match status" value="1"/>
</dbReference>
<evidence type="ECO:0000313" key="7">
    <source>
        <dbReference type="EMBL" id="OZJ02807.1"/>
    </source>
</evidence>
<keyword evidence="8" id="KW-1185">Reference proteome</keyword>
<feature type="coiled-coil region" evidence="4">
    <location>
        <begin position="7"/>
        <end position="48"/>
    </location>
</feature>
<dbReference type="InterPro" id="IPR056513">
    <property type="entry name" value="INO80F"/>
</dbReference>
<feature type="compositionally biased region" description="Acidic residues" evidence="5">
    <location>
        <begin position="172"/>
        <end position="189"/>
    </location>
</feature>
<evidence type="ECO:0000256" key="3">
    <source>
        <dbReference type="PROSITE-ProRule" id="PRU00267"/>
    </source>
</evidence>
<sequence length="222" mass="26240">MTTPDVDARYRKKYKELKRRIRDIEEENDALNLKLHKARRSLQRLKVERHFLFERLEQERGDKSDVSSLSSDDLDHPDSELSDRETSRRKKTQRKKRDPNAPKRPGNVFFLYCRLERDKIKDKHPTEQHLDKYYDLYQKEQDDYKKALKSYADVKKENGHLAASMAPPSQEREDETGSEMDSQLFEDEYASYGLEREDDVDELQDMEEAPETGEPSGPQPEA</sequence>
<feature type="compositionally biased region" description="Acidic residues" evidence="5">
    <location>
        <begin position="196"/>
        <end position="211"/>
    </location>
</feature>
<feature type="region of interest" description="Disordered" evidence="5">
    <location>
        <begin position="158"/>
        <end position="222"/>
    </location>
</feature>
<feature type="DNA-binding region" description="HMG box" evidence="3">
    <location>
        <begin position="102"/>
        <end position="193"/>
    </location>
</feature>
<evidence type="ECO:0000256" key="4">
    <source>
        <dbReference type="SAM" id="Coils"/>
    </source>
</evidence>
<dbReference type="PROSITE" id="PS50118">
    <property type="entry name" value="HMG_BOX_2"/>
    <property type="match status" value="1"/>
</dbReference>
<dbReference type="Gene3D" id="1.10.30.10">
    <property type="entry name" value="High mobility group box domain"/>
    <property type="match status" value="1"/>
</dbReference>
<dbReference type="InterPro" id="IPR009071">
    <property type="entry name" value="HMG_box_dom"/>
</dbReference>
<evidence type="ECO:0000313" key="8">
    <source>
        <dbReference type="Proteomes" id="UP000242875"/>
    </source>
</evidence>
<dbReference type="GO" id="GO:0005634">
    <property type="term" value="C:nucleus"/>
    <property type="evidence" value="ECO:0007669"/>
    <property type="project" value="UniProtKB-SubCell"/>
</dbReference>
<comment type="caution">
    <text evidence="7">The sequence shown here is derived from an EMBL/GenBank/DDBJ whole genome shotgun (WGS) entry which is preliminary data.</text>
</comment>
<evidence type="ECO:0000256" key="5">
    <source>
        <dbReference type="SAM" id="MobiDB-lite"/>
    </source>
</evidence>
<protein>
    <recommendedName>
        <fullName evidence="6">HMG box domain-containing protein</fullName>
    </recommendedName>
</protein>
<dbReference type="AlphaFoldDB" id="A0A261XWS2"/>
<dbReference type="Proteomes" id="UP000242875">
    <property type="component" value="Unassembled WGS sequence"/>
</dbReference>
<evidence type="ECO:0000259" key="6">
    <source>
        <dbReference type="PROSITE" id="PS50118"/>
    </source>
</evidence>
<accession>A0A261XWS2</accession>
<evidence type="ECO:0000256" key="2">
    <source>
        <dbReference type="ARBA" id="ARBA00023242"/>
    </source>
</evidence>
<proteinExistence type="predicted"/>
<evidence type="ECO:0000256" key="1">
    <source>
        <dbReference type="ARBA" id="ARBA00004123"/>
    </source>
</evidence>
<reference evidence="7 8" key="1">
    <citation type="journal article" date="2017" name="Mycologia">
        <title>Bifiguratus adelaidae, gen. et sp. nov., a new member of Mucoromycotina in endophytic and soil-dwelling habitats.</title>
        <authorList>
            <person name="Torres-Cruz T.J."/>
            <person name="Billingsley Tobias T.L."/>
            <person name="Almatruk M."/>
            <person name="Hesse C."/>
            <person name="Kuske C.R."/>
            <person name="Desiro A."/>
            <person name="Benucci G.M."/>
            <person name="Bonito G."/>
            <person name="Stajich J.E."/>
            <person name="Dunlap C."/>
            <person name="Arnold A.E."/>
            <person name="Porras-Alfaro A."/>
        </authorList>
    </citation>
    <scope>NUCLEOTIDE SEQUENCE [LARGE SCALE GENOMIC DNA]</scope>
    <source>
        <strain evidence="7 8">AZ0501</strain>
    </source>
</reference>
<dbReference type="Pfam" id="PF24245">
    <property type="entry name" value="INO80F"/>
    <property type="match status" value="1"/>
</dbReference>
<dbReference type="GO" id="GO:0003677">
    <property type="term" value="F:DNA binding"/>
    <property type="evidence" value="ECO:0007669"/>
    <property type="project" value="UniProtKB-UniRule"/>
</dbReference>
<comment type="subcellular location">
    <subcellularLocation>
        <location evidence="1">Nucleus</location>
    </subcellularLocation>
</comment>
<feature type="region of interest" description="Disordered" evidence="5">
    <location>
        <begin position="59"/>
        <end position="106"/>
    </location>
</feature>
<feature type="compositionally biased region" description="Basic residues" evidence="5">
    <location>
        <begin position="87"/>
        <end position="97"/>
    </location>
</feature>
<feature type="domain" description="HMG box" evidence="6">
    <location>
        <begin position="102"/>
        <end position="193"/>
    </location>
</feature>
<organism evidence="7 8">
    <name type="scientific">Bifiguratus adelaidae</name>
    <dbReference type="NCBI Taxonomy" id="1938954"/>
    <lineage>
        <taxon>Eukaryota</taxon>
        <taxon>Fungi</taxon>
        <taxon>Fungi incertae sedis</taxon>
        <taxon>Mucoromycota</taxon>
        <taxon>Mucoromycotina</taxon>
        <taxon>Endogonomycetes</taxon>
        <taxon>Endogonales</taxon>
        <taxon>Endogonales incertae sedis</taxon>
        <taxon>Bifiguratus</taxon>
    </lineage>
</organism>
<feature type="compositionally biased region" description="Basic and acidic residues" evidence="5">
    <location>
        <begin position="73"/>
        <end position="86"/>
    </location>
</feature>
<keyword evidence="2 3" id="KW-0539">Nucleus</keyword>
<dbReference type="InterPro" id="IPR036910">
    <property type="entry name" value="HMG_box_dom_sf"/>
</dbReference>
<gene>
    <name evidence="7" type="ORF">BZG36_04274</name>
</gene>
<keyword evidence="3" id="KW-0238">DNA-binding</keyword>
<dbReference type="EMBL" id="MVBO01000124">
    <property type="protein sequence ID" value="OZJ02807.1"/>
    <property type="molecule type" value="Genomic_DNA"/>
</dbReference>
<dbReference type="OrthoDB" id="1919336at2759"/>
<keyword evidence="4" id="KW-0175">Coiled coil</keyword>
<name>A0A261XWS2_9FUNG</name>